<evidence type="ECO:0000259" key="1">
    <source>
        <dbReference type="PROSITE" id="PS50011"/>
    </source>
</evidence>
<feature type="domain" description="Protein kinase" evidence="1">
    <location>
        <begin position="34"/>
        <end position="267"/>
    </location>
</feature>
<dbReference type="GO" id="GO:0004672">
    <property type="term" value="F:protein kinase activity"/>
    <property type="evidence" value="ECO:0007669"/>
    <property type="project" value="InterPro"/>
</dbReference>
<organism evidence="2">
    <name type="scientific">viral metagenome</name>
    <dbReference type="NCBI Taxonomy" id="1070528"/>
    <lineage>
        <taxon>unclassified sequences</taxon>
        <taxon>metagenomes</taxon>
        <taxon>organismal metagenomes</taxon>
    </lineage>
</organism>
<reference evidence="2" key="1">
    <citation type="journal article" date="2020" name="Nature">
        <title>Giant virus diversity and host interactions through global metagenomics.</title>
        <authorList>
            <person name="Schulz F."/>
            <person name="Roux S."/>
            <person name="Paez-Espino D."/>
            <person name="Jungbluth S."/>
            <person name="Walsh D.A."/>
            <person name="Denef V.J."/>
            <person name="McMahon K.D."/>
            <person name="Konstantinidis K.T."/>
            <person name="Eloe-Fadrosh E.A."/>
            <person name="Kyrpides N.C."/>
            <person name="Woyke T."/>
        </authorList>
    </citation>
    <scope>NUCLEOTIDE SEQUENCE</scope>
    <source>
        <strain evidence="2">GVMAG-M-3300024510-1</strain>
    </source>
</reference>
<dbReference type="SUPFAM" id="SSF56112">
    <property type="entry name" value="Protein kinase-like (PK-like)"/>
    <property type="match status" value="1"/>
</dbReference>
<proteinExistence type="predicted"/>
<evidence type="ECO:0000313" key="2">
    <source>
        <dbReference type="EMBL" id="QHT97017.1"/>
    </source>
</evidence>
<name>A0A6C0IZ91_9ZZZZ</name>
<sequence>MYKTLFSVFDSRYIPQLSKSGIIENWTGIFSSFFERFRLCKREEVQVVNPGVDMRVDNNIAFIVKTVEPREVCANTLINSSHECSSINVSRVSFMLAVYDWSRKELTKLYCIWRYEGTSMLQIFPHIDITGNIERSNTRWLESIDLNRFAEALLEAVKYLHECGIINLDYKLSNTLYNPKTDQFVFCDFGKVYFTDRDSEETTHFGVFNGKNAIVDSRCTLELAQFFALVQMQKSLTQNMKTRWQKFIDQREKSAAEIYTKLFSGRI</sequence>
<dbReference type="InterPro" id="IPR000719">
    <property type="entry name" value="Prot_kinase_dom"/>
</dbReference>
<dbReference type="Pfam" id="PF00069">
    <property type="entry name" value="Pkinase"/>
    <property type="match status" value="1"/>
</dbReference>
<dbReference type="EMBL" id="MN740271">
    <property type="protein sequence ID" value="QHT97017.1"/>
    <property type="molecule type" value="Genomic_DNA"/>
</dbReference>
<dbReference type="PROSITE" id="PS50011">
    <property type="entry name" value="PROTEIN_KINASE_DOM"/>
    <property type="match status" value="1"/>
</dbReference>
<accession>A0A6C0IZ91</accession>
<dbReference type="AlphaFoldDB" id="A0A6C0IZ91"/>
<protein>
    <recommendedName>
        <fullName evidence="1">Protein kinase domain-containing protein</fullName>
    </recommendedName>
</protein>
<dbReference type="InterPro" id="IPR011009">
    <property type="entry name" value="Kinase-like_dom_sf"/>
</dbReference>
<dbReference type="Gene3D" id="1.10.510.10">
    <property type="entry name" value="Transferase(Phosphotransferase) domain 1"/>
    <property type="match status" value="1"/>
</dbReference>
<dbReference type="GO" id="GO:0005524">
    <property type="term" value="F:ATP binding"/>
    <property type="evidence" value="ECO:0007669"/>
    <property type="project" value="InterPro"/>
</dbReference>